<keyword evidence="15" id="KW-0175">Coiled coil</keyword>
<comment type="subcellular location">
    <subcellularLocation>
        <location evidence="1 13">Cytoplasm</location>
    </subcellularLocation>
</comment>
<dbReference type="NCBIfam" id="TIGR00499">
    <property type="entry name" value="lysS_bact"/>
    <property type="match status" value="1"/>
</dbReference>
<dbReference type="SUPFAM" id="SSF55681">
    <property type="entry name" value="Class II aaRS and biotin synthetases"/>
    <property type="match status" value="1"/>
</dbReference>
<keyword evidence="22" id="KW-1185">Reference proteome</keyword>
<keyword evidence="11 13" id="KW-0030">Aminoacyl-tRNA synthetase</keyword>
<dbReference type="EMBL" id="FMYT01000029">
    <property type="protein sequence ID" value="SDD15694.1"/>
    <property type="molecule type" value="Genomic_DNA"/>
</dbReference>
<evidence type="ECO:0000313" key="17">
    <source>
        <dbReference type="EMBL" id="SDD15694.1"/>
    </source>
</evidence>
<evidence type="ECO:0000313" key="22">
    <source>
        <dbReference type="Proteomes" id="UP000199519"/>
    </source>
</evidence>
<evidence type="ECO:0000256" key="1">
    <source>
        <dbReference type="ARBA" id="ARBA00004496"/>
    </source>
</evidence>
<keyword evidence="7 13" id="KW-0547">Nucleotide-binding</keyword>
<reference evidence="21 22" key="1">
    <citation type="submission" date="2016-10" db="EMBL/GenBank/DDBJ databases">
        <authorList>
            <person name="Varghese N."/>
            <person name="Submissions S."/>
        </authorList>
    </citation>
    <scope>NUCLEOTIDE SEQUENCE [LARGE SCALE GENOMIC DNA]</scope>
    <source>
        <strain evidence="17 24">WG10</strain>
        <strain evidence="18 22">WG2</strain>
        <strain evidence="19 21">WG5</strain>
    </source>
</reference>
<dbReference type="GO" id="GO:0000287">
    <property type="term" value="F:magnesium ion binding"/>
    <property type="evidence" value="ECO:0007669"/>
    <property type="project" value="UniProtKB-UniRule"/>
</dbReference>
<feature type="coiled-coil region" evidence="15">
    <location>
        <begin position="6"/>
        <end position="61"/>
    </location>
</feature>
<dbReference type="CDD" id="cd04322">
    <property type="entry name" value="LysRS_N"/>
    <property type="match status" value="1"/>
</dbReference>
<keyword evidence="9 13" id="KW-0460">Magnesium</keyword>
<keyword evidence="8 13" id="KW-0067">ATP-binding</keyword>
<dbReference type="RefSeq" id="WP_073160828.1">
    <property type="nucleotide sequence ID" value="NZ_FMYT01000029.1"/>
</dbReference>
<comment type="subunit">
    <text evidence="3 13">Homodimer.</text>
</comment>
<gene>
    <name evidence="13" type="primary">lysS</name>
    <name evidence="20" type="ORF">C7954_1332</name>
    <name evidence="17" type="ORF">SAMN04488597_12943</name>
    <name evidence="18" type="ORF">SAMN04488598_1032</name>
    <name evidence="19" type="ORF">SAMN04515652_1032</name>
</gene>
<dbReference type="InterPro" id="IPR006195">
    <property type="entry name" value="aa-tRNA-synth_II"/>
</dbReference>
<dbReference type="Pfam" id="PF00152">
    <property type="entry name" value="tRNA-synt_2"/>
    <property type="match status" value="1"/>
</dbReference>
<dbReference type="GO" id="GO:0000049">
    <property type="term" value="F:tRNA binding"/>
    <property type="evidence" value="ECO:0007669"/>
    <property type="project" value="TreeGrafter"/>
</dbReference>
<evidence type="ECO:0000259" key="16">
    <source>
        <dbReference type="PROSITE" id="PS50862"/>
    </source>
</evidence>
<dbReference type="PROSITE" id="PS50862">
    <property type="entry name" value="AA_TRNA_LIGASE_II"/>
    <property type="match status" value="1"/>
</dbReference>
<dbReference type="AlphaFoldDB" id="A0A1G6SGB0"/>
<dbReference type="GO" id="GO:0005524">
    <property type="term" value="F:ATP binding"/>
    <property type="evidence" value="ECO:0007669"/>
    <property type="project" value="UniProtKB-UniRule"/>
</dbReference>
<evidence type="ECO:0000313" key="21">
    <source>
        <dbReference type="Proteomes" id="UP000198612"/>
    </source>
</evidence>
<dbReference type="PANTHER" id="PTHR42918">
    <property type="entry name" value="LYSYL-TRNA SYNTHETASE"/>
    <property type="match status" value="1"/>
</dbReference>
<dbReference type="InterPro" id="IPR045864">
    <property type="entry name" value="aa-tRNA-synth_II/BPL/LPL"/>
</dbReference>
<dbReference type="EC" id="6.1.1.6" evidence="13"/>
<dbReference type="Proteomes" id="UP000295472">
    <property type="component" value="Unassembled WGS sequence"/>
</dbReference>
<dbReference type="InterPro" id="IPR012340">
    <property type="entry name" value="NA-bd_OB-fold"/>
</dbReference>
<dbReference type="OrthoDB" id="9802326at2"/>
<keyword evidence="5 13" id="KW-0436">Ligase</keyword>
<dbReference type="PRINTS" id="PR00982">
    <property type="entry name" value="TRNASYNTHLYS"/>
</dbReference>
<dbReference type="FunFam" id="3.30.930.10:FF:000001">
    <property type="entry name" value="Lysine--tRNA ligase"/>
    <property type="match status" value="1"/>
</dbReference>
<comment type="catalytic activity">
    <reaction evidence="12 13 14">
        <text>tRNA(Lys) + L-lysine + ATP = L-lysyl-tRNA(Lys) + AMP + diphosphate</text>
        <dbReference type="Rhea" id="RHEA:20792"/>
        <dbReference type="Rhea" id="RHEA-COMP:9696"/>
        <dbReference type="Rhea" id="RHEA-COMP:9697"/>
        <dbReference type="ChEBI" id="CHEBI:30616"/>
        <dbReference type="ChEBI" id="CHEBI:32551"/>
        <dbReference type="ChEBI" id="CHEBI:33019"/>
        <dbReference type="ChEBI" id="CHEBI:78442"/>
        <dbReference type="ChEBI" id="CHEBI:78529"/>
        <dbReference type="ChEBI" id="CHEBI:456215"/>
        <dbReference type="EC" id="6.1.1.6"/>
    </reaction>
</comment>
<evidence type="ECO:0000313" key="20">
    <source>
        <dbReference type="EMBL" id="TDX39144.1"/>
    </source>
</evidence>
<feature type="binding site" evidence="13">
    <location>
        <position position="408"/>
    </location>
    <ligand>
        <name>Mg(2+)</name>
        <dbReference type="ChEBI" id="CHEBI:18420"/>
        <label>1</label>
    </ligand>
</feature>
<dbReference type="EMBL" id="SOEF01000033">
    <property type="protein sequence ID" value="TDX39144.1"/>
    <property type="molecule type" value="Genomic_DNA"/>
</dbReference>
<dbReference type="InterPro" id="IPR044136">
    <property type="entry name" value="Lys-tRNA-ligase_II_N"/>
</dbReference>
<dbReference type="PANTHER" id="PTHR42918:SF15">
    <property type="entry name" value="LYSINE--TRNA LIGASE, CHLOROPLASTIC_MITOCHONDRIAL"/>
    <property type="match status" value="1"/>
</dbReference>
<evidence type="ECO:0000256" key="14">
    <source>
        <dbReference type="RuleBase" id="RU000336"/>
    </source>
</evidence>
<sequence>MSENMLEDMNELMLQRREKLTQLRSRKKKAFAEKYETTHHAAEVEDSFEELEEKEVKLAGRLMAIRTHGKASFADLMDMSGKVQLYVKQNNVGEDRYEFFQDLDLGDLVGITGTVFKTNRGQVSIRVSSFKLLTKSLRPLPEKFHGLKDKDIRYRQRYLDLIVNPDVKETFVIRSKIIKEMRRYLEDQGFLEVETPMMHPIAGGATARPFVTHHNTLDMDLYLRIAPELYLKKLIVGGFEKVFEINRNFRNEGMSYKHNPEFTTMELYQAQADYHDMMALTENLVSHLAEEVLGTTTLEYEGTELDFTVPWDRITMVEAVKKYADVDFTKFETAEAAYEAAASVGVKLEEGLSYGEVLNEVFEERVEEKLVQPIFIMDYPIEVSPLAQKIEDDPRFTYRFEAFVYGREIANAFSELNDPEEQKRRFEKQVEMREAGDEEAQMMDYDFIRALEYGMPPTGGLGIGIDRLIMLLTDSSSIRDVILFPTMRPESNE</sequence>
<feature type="binding site" evidence="13">
    <location>
        <position position="408"/>
    </location>
    <ligand>
        <name>Mg(2+)</name>
        <dbReference type="ChEBI" id="CHEBI:18420"/>
        <label>2</label>
    </ligand>
</feature>
<dbReference type="PIRSF" id="PIRSF039101">
    <property type="entry name" value="LysRS2"/>
    <property type="match status" value="1"/>
</dbReference>
<reference evidence="20 23" key="2">
    <citation type="submission" date="2019-03" db="EMBL/GenBank/DDBJ databases">
        <title>Subsurface microbial communities from deep shales in Ohio and West Virginia, USA.</title>
        <authorList>
            <person name="Wrighton K."/>
        </authorList>
    </citation>
    <scope>NUCLEOTIDE SEQUENCE [LARGE SCALE GENOMIC DNA]</scope>
    <source>
        <strain evidence="20 23">DSMZ 11287</strain>
    </source>
</reference>
<evidence type="ECO:0000256" key="4">
    <source>
        <dbReference type="ARBA" id="ARBA00022490"/>
    </source>
</evidence>
<dbReference type="GeneID" id="57013565"/>
<evidence type="ECO:0000256" key="10">
    <source>
        <dbReference type="ARBA" id="ARBA00022917"/>
    </source>
</evidence>
<dbReference type="EMBL" id="FNBJ01000003">
    <property type="protein sequence ID" value="SDE86870.1"/>
    <property type="molecule type" value="Genomic_DNA"/>
</dbReference>
<keyword evidence="10 13" id="KW-0648">Protein biosynthesis</keyword>
<name>A0A1G6SGB0_9FIRM</name>
<dbReference type="GO" id="GO:0004824">
    <property type="term" value="F:lysine-tRNA ligase activity"/>
    <property type="evidence" value="ECO:0007669"/>
    <property type="project" value="UniProtKB-UniRule"/>
</dbReference>
<evidence type="ECO:0000256" key="2">
    <source>
        <dbReference type="ARBA" id="ARBA00008226"/>
    </source>
</evidence>
<evidence type="ECO:0000313" key="18">
    <source>
        <dbReference type="EMBL" id="SDE86870.1"/>
    </source>
</evidence>
<protein>
    <recommendedName>
        <fullName evidence="13">Lysine--tRNA ligase</fullName>
        <ecNumber evidence="13">6.1.1.6</ecNumber>
    </recommendedName>
    <alternativeName>
        <fullName evidence="13">Lysyl-tRNA synthetase</fullName>
        <shortName evidence="13">LysRS</shortName>
    </alternativeName>
</protein>
<evidence type="ECO:0000256" key="15">
    <source>
        <dbReference type="SAM" id="Coils"/>
    </source>
</evidence>
<evidence type="ECO:0000313" key="19">
    <source>
        <dbReference type="EMBL" id="SES67672.1"/>
    </source>
</evidence>
<dbReference type="InterPro" id="IPR002313">
    <property type="entry name" value="Lys-tRNA-ligase_II"/>
</dbReference>
<comment type="similarity">
    <text evidence="2 13">Belongs to the class-II aminoacyl-tRNA synthetase family.</text>
</comment>
<evidence type="ECO:0000256" key="11">
    <source>
        <dbReference type="ARBA" id="ARBA00023146"/>
    </source>
</evidence>
<evidence type="ECO:0000256" key="5">
    <source>
        <dbReference type="ARBA" id="ARBA00022598"/>
    </source>
</evidence>
<dbReference type="STRING" id="54121.SAMN04515653_14613"/>
<dbReference type="HAMAP" id="MF_00252">
    <property type="entry name" value="Lys_tRNA_synth_class2"/>
    <property type="match status" value="1"/>
</dbReference>
<evidence type="ECO:0000256" key="12">
    <source>
        <dbReference type="ARBA" id="ARBA00048573"/>
    </source>
</evidence>
<dbReference type="Proteomes" id="UP000199519">
    <property type="component" value="Unassembled WGS sequence"/>
</dbReference>
<dbReference type="FunFam" id="2.40.50.140:FF:000024">
    <property type="entry name" value="Lysine--tRNA ligase"/>
    <property type="match status" value="1"/>
</dbReference>
<keyword evidence="4 13" id="KW-0963">Cytoplasm</keyword>
<dbReference type="Gene3D" id="3.30.930.10">
    <property type="entry name" value="Bira Bifunctional Protein, Domain 2"/>
    <property type="match status" value="1"/>
</dbReference>
<feature type="binding site" evidence="13">
    <location>
        <position position="401"/>
    </location>
    <ligand>
        <name>Mg(2+)</name>
        <dbReference type="ChEBI" id="CHEBI:18420"/>
        <label>1</label>
    </ligand>
</feature>
<evidence type="ECO:0000256" key="6">
    <source>
        <dbReference type="ARBA" id="ARBA00022723"/>
    </source>
</evidence>
<evidence type="ECO:0000256" key="9">
    <source>
        <dbReference type="ARBA" id="ARBA00022842"/>
    </source>
</evidence>
<evidence type="ECO:0000313" key="24">
    <source>
        <dbReference type="Proteomes" id="UP000324896"/>
    </source>
</evidence>
<dbReference type="CDD" id="cd00775">
    <property type="entry name" value="LysRS_core"/>
    <property type="match status" value="1"/>
</dbReference>
<feature type="domain" description="Aminoacyl-transfer RNA synthetases class-II family profile" evidence="16">
    <location>
        <begin position="171"/>
        <end position="489"/>
    </location>
</feature>
<evidence type="ECO:0000256" key="13">
    <source>
        <dbReference type="HAMAP-Rule" id="MF_00252"/>
    </source>
</evidence>
<dbReference type="GO" id="GO:0005829">
    <property type="term" value="C:cytosol"/>
    <property type="evidence" value="ECO:0007669"/>
    <property type="project" value="TreeGrafter"/>
</dbReference>
<comment type="cofactor">
    <cofactor evidence="13 14">
        <name>Mg(2+)</name>
        <dbReference type="ChEBI" id="CHEBI:18420"/>
    </cofactor>
    <text evidence="13 14">Binds 3 Mg(2+) ions per subunit.</text>
</comment>
<evidence type="ECO:0000256" key="7">
    <source>
        <dbReference type="ARBA" id="ARBA00022741"/>
    </source>
</evidence>
<organism evidence="17 24">
    <name type="scientific">Halanaerobium congolense</name>
    <dbReference type="NCBI Taxonomy" id="54121"/>
    <lineage>
        <taxon>Bacteria</taxon>
        <taxon>Bacillati</taxon>
        <taxon>Bacillota</taxon>
        <taxon>Clostridia</taxon>
        <taxon>Halanaerobiales</taxon>
        <taxon>Halanaerobiaceae</taxon>
        <taxon>Halanaerobium</taxon>
    </lineage>
</organism>
<proteinExistence type="inferred from homology"/>
<dbReference type="Pfam" id="PF01336">
    <property type="entry name" value="tRNA_anti-codon"/>
    <property type="match status" value="1"/>
</dbReference>
<dbReference type="EMBL" id="FOHG01000003">
    <property type="protein sequence ID" value="SES67672.1"/>
    <property type="molecule type" value="Genomic_DNA"/>
</dbReference>
<dbReference type="GO" id="GO:0006430">
    <property type="term" value="P:lysyl-tRNA aminoacylation"/>
    <property type="evidence" value="ECO:0007669"/>
    <property type="project" value="UniProtKB-UniRule"/>
</dbReference>
<accession>A0A1G6SGB0</accession>
<dbReference type="Proteomes" id="UP000324896">
    <property type="component" value="Unassembled WGS sequence"/>
</dbReference>
<dbReference type="InterPro" id="IPR034762">
    <property type="entry name" value="Lys-tRNA-ligase_II_bac/euk"/>
</dbReference>
<dbReference type="GO" id="GO:0140096">
    <property type="term" value="F:catalytic activity, acting on a protein"/>
    <property type="evidence" value="ECO:0007669"/>
    <property type="project" value="UniProtKB-ARBA"/>
</dbReference>
<dbReference type="InterPro" id="IPR004364">
    <property type="entry name" value="Aa-tRNA-synt_II"/>
</dbReference>
<dbReference type="InterPro" id="IPR018149">
    <property type="entry name" value="Lys-tRNA-synth_II_C"/>
</dbReference>
<dbReference type="GO" id="GO:0016740">
    <property type="term" value="F:transferase activity"/>
    <property type="evidence" value="ECO:0007669"/>
    <property type="project" value="UniProtKB-ARBA"/>
</dbReference>
<evidence type="ECO:0000256" key="8">
    <source>
        <dbReference type="ARBA" id="ARBA00022840"/>
    </source>
</evidence>
<dbReference type="NCBIfam" id="NF001756">
    <property type="entry name" value="PRK00484.1"/>
    <property type="match status" value="1"/>
</dbReference>
<dbReference type="Gene3D" id="2.40.50.140">
    <property type="entry name" value="Nucleic acid-binding proteins"/>
    <property type="match status" value="1"/>
</dbReference>
<dbReference type="InterPro" id="IPR004365">
    <property type="entry name" value="NA-bd_OB_tRNA"/>
</dbReference>
<dbReference type="Proteomes" id="UP000198612">
    <property type="component" value="Unassembled WGS sequence"/>
</dbReference>
<evidence type="ECO:0000256" key="3">
    <source>
        <dbReference type="ARBA" id="ARBA00011738"/>
    </source>
</evidence>
<dbReference type="SUPFAM" id="SSF50249">
    <property type="entry name" value="Nucleic acid-binding proteins"/>
    <property type="match status" value="1"/>
</dbReference>
<keyword evidence="6 13" id="KW-0479">Metal-binding</keyword>
<evidence type="ECO:0000313" key="23">
    <source>
        <dbReference type="Proteomes" id="UP000295472"/>
    </source>
</evidence>